<dbReference type="PANTHER" id="PTHR31077:SF1">
    <property type="entry name" value="U4_U6.U5 SMALL NUCLEAR RIBONUCLEOPROTEIN 27 KDA PROTEIN"/>
    <property type="match status" value="1"/>
</dbReference>
<comment type="function">
    <text evidence="1">May play a role in mRNA splicing.</text>
</comment>
<dbReference type="Pfam" id="PF08648">
    <property type="entry name" value="SNRNP27"/>
    <property type="match status" value="1"/>
</dbReference>
<keyword evidence="5" id="KW-0507">mRNA processing</keyword>
<name>A0A9P4S6Q4_9PEZI</name>
<evidence type="ECO:0000256" key="4">
    <source>
        <dbReference type="ARBA" id="ARBA00011825"/>
    </source>
</evidence>
<sequence length="326" mass="37217">MEHLKFRTGEESSTTSVLRNIPETHIFPDSIVVQKSSVAISSKALTNTKLSFSLLSKDKTRSLKCKTTVNPYGVRTLSPGIQPVDTLNPGPLYSEMAEPPSKRARHTDTTSKFDLSERRRDSPPRGSGRGDRRGGGRDRDHHRDRNRDGGRHRSRSRDWREGKDKDRSRDRRRDRSGSRERHKGRRDDRRTRSRSRSPARENGRDVRARSPARGPRATVLPRDRRNGALSHQKSIVAPSQPSSRPPAKVATMNGDTRMEDDGEADDEDDLETRMKKMMGFATFKTTKNTKVPGNDRNYAVRKEKKTEYRQYMNRVGGFNRPLSPSR</sequence>
<evidence type="ECO:0000256" key="1">
    <source>
        <dbReference type="ARBA" id="ARBA00003632"/>
    </source>
</evidence>
<dbReference type="GO" id="GO:0071011">
    <property type="term" value="C:precatalytic spliceosome"/>
    <property type="evidence" value="ECO:0007669"/>
    <property type="project" value="TreeGrafter"/>
</dbReference>
<dbReference type="Proteomes" id="UP000799429">
    <property type="component" value="Unassembled WGS sequence"/>
</dbReference>
<dbReference type="GO" id="GO:0006397">
    <property type="term" value="P:mRNA processing"/>
    <property type="evidence" value="ECO:0007669"/>
    <property type="project" value="UniProtKB-KW"/>
</dbReference>
<comment type="caution">
    <text evidence="10">The sequence shown here is derived from an EMBL/GenBank/DDBJ whole genome shotgun (WGS) entry which is preliminary data.</text>
</comment>
<comment type="similarity">
    <text evidence="3">Belongs to the SNUT3 family.</text>
</comment>
<evidence type="ECO:0000256" key="6">
    <source>
        <dbReference type="ARBA" id="ARBA00023187"/>
    </source>
</evidence>
<feature type="domain" description="U4/U6.U5 small nuclear ribonucleoprotein 27kDa protein" evidence="9">
    <location>
        <begin position="271"/>
        <end position="324"/>
    </location>
</feature>
<dbReference type="GO" id="GO:0008380">
    <property type="term" value="P:RNA splicing"/>
    <property type="evidence" value="ECO:0007669"/>
    <property type="project" value="UniProtKB-KW"/>
</dbReference>
<feature type="region of interest" description="Disordered" evidence="8">
    <location>
        <begin position="73"/>
        <end position="268"/>
    </location>
</feature>
<evidence type="ECO:0000256" key="8">
    <source>
        <dbReference type="SAM" id="MobiDB-lite"/>
    </source>
</evidence>
<organism evidence="10 11">
    <name type="scientific">Patellaria atrata CBS 101060</name>
    <dbReference type="NCBI Taxonomy" id="1346257"/>
    <lineage>
        <taxon>Eukaryota</taxon>
        <taxon>Fungi</taxon>
        <taxon>Dikarya</taxon>
        <taxon>Ascomycota</taxon>
        <taxon>Pezizomycotina</taxon>
        <taxon>Dothideomycetes</taxon>
        <taxon>Dothideomycetes incertae sedis</taxon>
        <taxon>Patellariales</taxon>
        <taxon>Patellariaceae</taxon>
        <taxon>Patellaria</taxon>
    </lineage>
</organism>
<comment type="subcellular location">
    <subcellularLocation>
        <location evidence="2">Nucleus</location>
    </subcellularLocation>
</comment>
<protein>
    <submittedName>
        <fullName evidence="10">DUF1777-domain-containing protein</fullName>
    </submittedName>
</protein>
<dbReference type="InterPro" id="IPR013957">
    <property type="entry name" value="SNRNP27"/>
</dbReference>
<comment type="subunit">
    <text evidence="4">Part of a tri-snRNP complex.</text>
</comment>
<reference evidence="10" key="1">
    <citation type="journal article" date="2020" name="Stud. Mycol.">
        <title>101 Dothideomycetes genomes: a test case for predicting lifestyles and emergence of pathogens.</title>
        <authorList>
            <person name="Haridas S."/>
            <person name="Albert R."/>
            <person name="Binder M."/>
            <person name="Bloem J."/>
            <person name="Labutti K."/>
            <person name="Salamov A."/>
            <person name="Andreopoulos B."/>
            <person name="Baker S."/>
            <person name="Barry K."/>
            <person name="Bills G."/>
            <person name="Bluhm B."/>
            <person name="Cannon C."/>
            <person name="Castanera R."/>
            <person name="Culley D."/>
            <person name="Daum C."/>
            <person name="Ezra D."/>
            <person name="Gonzalez J."/>
            <person name="Henrissat B."/>
            <person name="Kuo A."/>
            <person name="Liang C."/>
            <person name="Lipzen A."/>
            <person name="Lutzoni F."/>
            <person name="Magnuson J."/>
            <person name="Mondo S."/>
            <person name="Nolan M."/>
            <person name="Ohm R."/>
            <person name="Pangilinan J."/>
            <person name="Park H.-J."/>
            <person name="Ramirez L."/>
            <person name="Alfaro M."/>
            <person name="Sun H."/>
            <person name="Tritt A."/>
            <person name="Yoshinaga Y."/>
            <person name="Zwiers L.-H."/>
            <person name="Turgeon B."/>
            <person name="Goodwin S."/>
            <person name="Spatafora J."/>
            <person name="Crous P."/>
            <person name="Grigoriev I."/>
        </authorList>
    </citation>
    <scope>NUCLEOTIDE SEQUENCE</scope>
    <source>
        <strain evidence="10">CBS 101060</strain>
    </source>
</reference>
<evidence type="ECO:0000313" key="10">
    <source>
        <dbReference type="EMBL" id="KAF2837099.1"/>
    </source>
</evidence>
<feature type="compositionally biased region" description="Acidic residues" evidence="8">
    <location>
        <begin position="258"/>
        <end position="268"/>
    </location>
</feature>
<evidence type="ECO:0000256" key="3">
    <source>
        <dbReference type="ARBA" id="ARBA00008218"/>
    </source>
</evidence>
<proteinExistence type="inferred from homology"/>
<dbReference type="EMBL" id="MU006101">
    <property type="protein sequence ID" value="KAF2837099.1"/>
    <property type="molecule type" value="Genomic_DNA"/>
</dbReference>
<dbReference type="AlphaFoldDB" id="A0A9P4S6Q4"/>
<feature type="compositionally biased region" description="Basic and acidic residues" evidence="8">
    <location>
        <begin position="198"/>
        <end position="208"/>
    </location>
</feature>
<keyword evidence="6" id="KW-0508">mRNA splicing</keyword>
<feature type="compositionally biased region" description="Polar residues" evidence="8">
    <location>
        <begin position="229"/>
        <end position="242"/>
    </location>
</feature>
<gene>
    <name evidence="10" type="ORF">M501DRAFT_1059568</name>
</gene>
<keyword evidence="11" id="KW-1185">Reference proteome</keyword>
<evidence type="ECO:0000313" key="11">
    <source>
        <dbReference type="Proteomes" id="UP000799429"/>
    </source>
</evidence>
<evidence type="ECO:0000259" key="9">
    <source>
        <dbReference type="Pfam" id="PF08648"/>
    </source>
</evidence>
<evidence type="ECO:0000256" key="5">
    <source>
        <dbReference type="ARBA" id="ARBA00022664"/>
    </source>
</evidence>
<dbReference type="OrthoDB" id="21368at2759"/>
<keyword evidence="7" id="KW-0539">Nucleus</keyword>
<feature type="compositionally biased region" description="Basic and acidic residues" evidence="8">
    <location>
        <begin position="106"/>
        <end position="190"/>
    </location>
</feature>
<evidence type="ECO:0000256" key="2">
    <source>
        <dbReference type="ARBA" id="ARBA00004123"/>
    </source>
</evidence>
<evidence type="ECO:0000256" key="7">
    <source>
        <dbReference type="ARBA" id="ARBA00023242"/>
    </source>
</evidence>
<accession>A0A9P4S6Q4</accession>
<dbReference type="PANTHER" id="PTHR31077">
    <property type="entry name" value="U4/U6.U5 SMALL NUCLEAR RIBONUCLEOPROTEIN 27 KDA PROTEIN"/>
    <property type="match status" value="1"/>
</dbReference>